<dbReference type="PANTHER" id="PTHR33495">
    <property type="entry name" value="ANTI-SIGMA FACTOR ANTAGONIST TM_1081-RELATED-RELATED"/>
    <property type="match status" value="1"/>
</dbReference>
<dbReference type="Gene3D" id="3.30.750.24">
    <property type="entry name" value="STAS domain"/>
    <property type="match status" value="1"/>
</dbReference>
<dbReference type="NCBIfam" id="TIGR00377">
    <property type="entry name" value="ant_ant_sig"/>
    <property type="match status" value="1"/>
</dbReference>
<reference evidence="4 5" key="1">
    <citation type="submission" date="2020-03" db="EMBL/GenBank/DDBJ databases">
        <title>Whole genome shotgun sequence of Phytohabitans suffuscus NBRC 105367.</title>
        <authorList>
            <person name="Komaki H."/>
            <person name="Tamura T."/>
        </authorList>
    </citation>
    <scope>NUCLEOTIDE SEQUENCE [LARGE SCALE GENOMIC DNA]</scope>
    <source>
        <strain evidence="4 5">NBRC 105367</strain>
    </source>
</reference>
<dbReference type="InterPro" id="IPR036513">
    <property type="entry name" value="STAS_dom_sf"/>
</dbReference>
<dbReference type="CDD" id="cd07043">
    <property type="entry name" value="STAS_anti-anti-sigma_factors"/>
    <property type="match status" value="1"/>
</dbReference>
<reference evidence="4 5" key="2">
    <citation type="submission" date="2020-03" db="EMBL/GenBank/DDBJ databases">
        <authorList>
            <person name="Ichikawa N."/>
            <person name="Kimura A."/>
            <person name="Kitahashi Y."/>
            <person name="Uohara A."/>
        </authorList>
    </citation>
    <scope>NUCLEOTIDE SEQUENCE [LARGE SCALE GENOMIC DNA]</scope>
    <source>
        <strain evidence="4 5">NBRC 105367</strain>
    </source>
</reference>
<sequence>MGWVMNDSLHADRRRDPGGDAYGELGLRVDLEEHHDVSVAIARGVIDFWSVGPMQERLNDAFLASPHVVLVLRDVSFVDSTGLGLLLSVHDRAEAEGGWLRLAALNPLVRRLLQTTELERRFHVYPTLTAATSSLG</sequence>
<evidence type="ECO:0000256" key="2">
    <source>
        <dbReference type="RuleBase" id="RU003749"/>
    </source>
</evidence>
<dbReference type="RefSeq" id="WP_232075963.1">
    <property type="nucleotide sequence ID" value="NZ_AP022871.1"/>
</dbReference>
<dbReference type="SUPFAM" id="SSF52091">
    <property type="entry name" value="SpoIIaa-like"/>
    <property type="match status" value="1"/>
</dbReference>
<keyword evidence="5" id="KW-1185">Reference proteome</keyword>
<dbReference type="PANTHER" id="PTHR33495:SF2">
    <property type="entry name" value="ANTI-SIGMA FACTOR ANTAGONIST TM_1081-RELATED"/>
    <property type="match status" value="1"/>
</dbReference>
<feature type="domain" description="STAS" evidence="3">
    <location>
        <begin position="27"/>
        <end position="135"/>
    </location>
</feature>
<dbReference type="EMBL" id="AP022871">
    <property type="protein sequence ID" value="BCB90311.1"/>
    <property type="molecule type" value="Genomic_DNA"/>
</dbReference>
<organism evidence="4 5">
    <name type="scientific">Phytohabitans suffuscus</name>
    <dbReference type="NCBI Taxonomy" id="624315"/>
    <lineage>
        <taxon>Bacteria</taxon>
        <taxon>Bacillati</taxon>
        <taxon>Actinomycetota</taxon>
        <taxon>Actinomycetes</taxon>
        <taxon>Micromonosporales</taxon>
        <taxon>Micromonosporaceae</taxon>
    </lineage>
</organism>
<dbReference type="GO" id="GO:0043856">
    <property type="term" value="F:anti-sigma factor antagonist activity"/>
    <property type="evidence" value="ECO:0007669"/>
    <property type="project" value="InterPro"/>
</dbReference>
<accession>A0A6F8YWT0</accession>
<protein>
    <recommendedName>
        <fullName evidence="2">Anti-sigma factor antagonist</fullName>
    </recommendedName>
</protein>
<dbReference type="Pfam" id="PF01740">
    <property type="entry name" value="STAS"/>
    <property type="match status" value="1"/>
</dbReference>
<gene>
    <name evidence="4" type="ORF">Psuf_076240</name>
</gene>
<dbReference type="AlphaFoldDB" id="A0A6F8YWT0"/>
<dbReference type="InterPro" id="IPR003658">
    <property type="entry name" value="Anti-sigma_ant"/>
</dbReference>
<evidence type="ECO:0000259" key="3">
    <source>
        <dbReference type="PROSITE" id="PS50801"/>
    </source>
</evidence>
<name>A0A6F8YWT0_9ACTN</name>
<dbReference type="Proteomes" id="UP000503011">
    <property type="component" value="Chromosome"/>
</dbReference>
<proteinExistence type="inferred from homology"/>
<dbReference type="PROSITE" id="PS50801">
    <property type="entry name" value="STAS"/>
    <property type="match status" value="1"/>
</dbReference>
<dbReference type="KEGG" id="psuu:Psuf_076240"/>
<evidence type="ECO:0000313" key="5">
    <source>
        <dbReference type="Proteomes" id="UP000503011"/>
    </source>
</evidence>
<evidence type="ECO:0000256" key="1">
    <source>
        <dbReference type="ARBA" id="ARBA00009013"/>
    </source>
</evidence>
<evidence type="ECO:0000313" key="4">
    <source>
        <dbReference type="EMBL" id="BCB90311.1"/>
    </source>
</evidence>
<dbReference type="InterPro" id="IPR002645">
    <property type="entry name" value="STAS_dom"/>
</dbReference>
<comment type="similarity">
    <text evidence="1 2">Belongs to the anti-sigma-factor antagonist family.</text>
</comment>